<feature type="domain" description="Isochorismatase-like" evidence="3">
    <location>
        <begin position="105"/>
        <end position="220"/>
    </location>
</feature>
<dbReference type="Proteomes" id="UP000826573">
    <property type="component" value="Unassembled WGS sequence"/>
</dbReference>
<dbReference type="InterPro" id="IPR036380">
    <property type="entry name" value="Isochorismatase-like_sf"/>
</dbReference>
<evidence type="ECO:0000256" key="1">
    <source>
        <dbReference type="ARBA" id="ARBA00006336"/>
    </source>
</evidence>
<dbReference type="Gene3D" id="3.40.50.850">
    <property type="entry name" value="Isochorismatase-like"/>
    <property type="match status" value="1"/>
</dbReference>
<evidence type="ECO:0000313" key="5">
    <source>
        <dbReference type="Proteomes" id="UP000826573"/>
    </source>
</evidence>
<accession>A0A9P8HSM6</accession>
<dbReference type="PANTHER" id="PTHR43540:SF1">
    <property type="entry name" value="ISOCHORISMATASE HYDROLASE"/>
    <property type="match status" value="1"/>
</dbReference>
<dbReference type="Pfam" id="PF00857">
    <property type="entry name" value="Isochorismatase"/>
    <property type="match status" value="1"/>
</dbReference>
<dbReference type="AlphaFoldDB" id="A0A9P8HSM6"/>
<dbReference type="SUPFAM" id="SSF52499">
    <property type="entry name" value="Isochorismatase-like hydrolases"/>
    <property type="match status" value="1"/>
</dbReference>
<dbReference type="PANTHER" id="PTHR43540">
    <property type="entry name" value="PEROXYUREIDOACRYLATE/UREIDOACRYLATE AMIDOHYDROLASE-RELATED"/>
    <property type="match status" value="1"/>
</dbReference>
<dbReference type="GO" id="GO:0016787">
    <property type="term" value="F:hydrolase activity"/>
    <property type="evidence" value="ECO:0007669"/>
    <property type="project" value="UniProtKB-KW"/>
</dbReference>
<evidence type="ECO:0000259" key="3">
    <source>
        <dbReference type="Pfam" id="PF00857"/>
    </source>
</evidence>
<evidence type="ECO:0000256" key="2">
    <source>
        <dbReference type="ARBA" id="ARBA00022801"/>
    </source>
</evidence>
<comment type="similarity">
    <text evidence="1">Belongs to the isochorismatase family.</text>
</comment>
<dbReference type="InterPro" id="IPR050272">
    <property type="entry name" value="Isochorismatase-like_hydrls"/>
</dbReference>
<keyword evidence="5" id="KW-1185">Reference proteome</keyword>
<evidence type="ECO:0000313" key="4">
    <source>
        <dbReference type="EMBL" id="KAH0530269.1"/>
    </source>
</evidence>
<organism evidence="4 5">
    <name type="scientific">Trichoderma semiorbis</name>
    <dbReference type="NCBI Taxonomy" id="1491008"/>
    <lineage>
        <taxon>Eukaryota</taxon>
        <taxon>Fungi</taxon>
        <taxon>Dikarya</taxon>
        <taxon>Ascomycota</taxon>
        <taxon>Pezizomycotina</taxon>
        <taxon>Sordariomycetes</taxon>
        <taxon>Hypocreomycetidae</taxon>
        <taxon>Hypocreales</taxon>
        <taxon>Hypocreaceae</taxon>
        <taxon>Trichoderma</taxon>
    </lineage>
</organism>
<keyword evidence="2" id="KW-0378">Hydrolase</keyword>
<proteinExistence type="inferred from homology"/>
<dbReference type="EMBL" id="JAIMJC010000002">
    <property type="protein sequence ID" value="KAH0530269.1"/>
    <property type="molecule type" value="Genomic_DNA"/>
</dbReference>
<reference evidence="4 5" key="1">
    <citation type="submission" date="2021-08" db="EMBL/GenBank/DDBJ databases">
        <title>The highly contiguous genome resource for Trichoderma semiorbis FJ059, a fungal antagonistic to plant pathogens.</title>
        <authorList>
            <person name="Liu T."/>
        </authorList>
    </citation>
    <scope>NUCLEOTIDE SEQUENCE [LARGE SCALE GENOMIC DNA]</scope>
    <source>
        <strain evidence="4 5">FJ059</strain>
    </source>
</reference>
<protein>
    <recommendedName>
        <fullName evidence="3">Isochorismatase-like domain-containing protein</fullName>
    </recommendedName>
</protein>
<name>A0A9P8HSM6_9HYPO</name>
<sequence>MNVPAILFLVTRNRTSRHQSSLCKMSWKYPWPGASVAPIPAKNTTALLIIHSQYGYRDVSAWGDGASNPSYENNISSLIAKFRSIFAATPQGERPVIIHVQFKTVWTDSPLFTGKVGPYGVNGEEKRAIDFLECSVPLVQRREGPVFVYTFDEPDAPPPPPKPDDPRPVSDEILMTSHGHSVFINTPLQHLLNAKGIKTLLIAGIPTDHAVSTAVRSAQNLALTGKWGGLGNMDDVALSSLWTNGSGVYASLEKADGGKRELVVDMPRIILVHDATRTFGKGGIDAETVHRVHVESLKEFAEVRSTSEVISALSQD</sequence>
<gene>
    <name evidence="4" type="ORF">TsFJ059_004912</name>
</gene>
<comment type="caution">
    <text evidence="4">The sequence shown here is derived from an EMBL/GenBank/DDBJ whole genome shotgun (WGS) entry which is preliminary data.</text>
</comment>
<dbReference type="InterPro" id="IPR000868">
    <property type="entry name" value="Isochorismatase-like_dom"/>
</dbReference>